<dbReference type="EnsemblPlants" id="KQK13415">
    <property type="protein sequence ID" value="KQK13415"/>
    <property type="gene ID" value="BRADI_1g10017v3"/>
</dbReference>
<dbReference type="PROSITE" id="PS50181">
    <property type="entry name" value="FBOX"/>
    <property type="match status" value="1"/>
</dbReference>
<dbReference type="InterPro" id="IPR001810">
    <property type="entry name" value="F-box_dom"/>
</dbReference>
<dbReference type="ExpressionAtlas" id="A0A0Q3GR71">
    <property type="expression patterns" value="baseline"/>
</dbReference>
<evidence type="ECO:0000256" key="1">
    <source>
        <dbReference type="SAM" id="MobiDB-lite"/>
    </source>
</evidence>
<dbReference type="SUPFAM" id="SSF81383">
    <property type="entry name" value="F-box domain"/>
    <property type="match status" value="1"/>
</dbReference>
<dbReference type="InterPro" id="IPR036047">
    <property type="entry name" value="F-box-like_dom_sf"/>
</dbReference>
<accession>A0A0Q3GR71</accession>
<dbReference type="Pfam" id="PF12937">
    <property type="entry name" value="F-box-like"/>
    <property type="match status" value="1"/>
</dbReference>
<organism evidence="3">
    <name type="scientific">Brachypodium distachyon</name>
    <name type="common">Purple false brome</name>
    <name type="synonym">Trachynia distachya</name>
    <dbReference type="NCBI Taxonomy" id="15368"/>
    <lineage>
        <taxon>Eukaryota</taxon>
        <taxon>Viridiplantae</taxon>
        <taxon>Streptophyta</taxon>
        <taxon>Embryophyta</taxon>
        <taxon>Tracheophyta</taxon>
        <taxon>Spermatophyta</taxon>
        <taxon>Magnoliopsida</taxon>
        <taxon>Liliopsida</taxon>
        <taxon>Poales</taxon>
        <taxon>Poaceae</taxon>
        <taxon>BOP clade</taxon>
        <taxon>Pooideae</taxon>
        <taxon>Stipodae</taxon>
        <taxon>Brachypodieae</taxon>
        <taxon>Brachypodium</taxon>
    </lineage>
</organism>
<dbReference type="SMART" id="SM00256">
    <property type="entry name" value="FBOX"/>
    <property type="match status" value="1"/>
</dbReference>
<reference evidence="3" key="2">
    <citation type="submission" date="2017-06" db="EMBL/GenBank/DDBJ databases">
        <title>WGS assembly of Brachypodium distachyon.</title>
        <authorList>
            <consortium name="The International Brachypodium Initiative"/>
            <person name="Lucas S."/>
            <person name="Harmon-Smith M."/>
            <person name="Lail K."/>
            <person name="Tice H."/>
            <person name="Grimwood J."/>
            <person name="Bruce D."/>
            <person name="Barry K."/>
            <person name="Shu S."/>
            <person name="Lindquist E."/>
            <person name="Wang M."/>
            <person name="Pitluck S."/>
            <person name="Vogel J.P."/>
            <person name="Garvin D.F."/>
            <person name="Mockler T.C."/>
            <person name="Schmutz J."/>
            <person name="Rokhsar D."/>
            <person name="Bevan M.W."/>
        </authorList>
    </citation>
    <scope>NUCLEOTIDE SEQUENCE</scope>
    <source>
        <strain evidence="3">Bd21</strain>
    </source>
</reference>
<dbReference type="GeneID" id="100843208"/>
<reference evidence="3 4" key="1">
    <citation type="journal article" date="2010" name="Nature">
        <title>Genome sequencing and analysis of the model grass Brachypodium distachyon.</title>
        <authorList>
            <consortium name="International Brachypodium Initiative"/>
        </authorList>
    </citation>
    <scope>NUCLEOTIDE SEQUENCE [LARGE SCALE GENOMIC DNA]</scope>
    <source>
        <strain evidence="3 4">Bd21</strain>
    </source>
</reference>
<dbReference type="Pfam" id="PF23635">
    <property type="entry name" value="Beta-prop_AT5G49610-like"/>
    <property type="match status" value="1"/>
</dbReference>
<reference evidence="4" key="3">
    <citation type="submission" date="2018-08" db="UniProtKB">
        <authorList>
            <consortium name="EnsemblPlants"/>
        </authorList>
    </citation>
    <scope>IDENTIFICATION</scope>
    <source>
        <strain evidence="4">cv. Bd21</strain>
    </source>
</reference>
<proteinExistence type="predicted"/>
<dbReference type="RefSeq" id="XP_010229495.1">
    <property type="nucleotide sequence ID" value="XM_010231193.3"/>
</dbReference>
<evidence type="ECO:0000259" key="2">
    <source>
        <dbReference type="PROSITE" id="PS50181"/>
    </source>
</evidence>
<gene>
    <name evidence="4" type="primary">LOC100843208</name>
    <name evidence="3" type="ORF">BRADI_1g10017v3</name>
</gene>
<dbReference type="OrthoDB" id="656694at2759"/>
<dbReference type="Gene3D" id="1.20.1280.50">
    <property type="match status" value="1"/>
</dbReference>
<dbReference type="PANTHER" id="PTHR33207">
    <property type="entry name" value="F-BOX DOMAIN CONTAINING PROTEIN-RELATED"/>
    <property type="match status" value="1"/>
</dbReference>
<dbReference type="EMBL" id="CM000880">
    <property type="protein sequence ID" value="KQK13415.1"/>
    <property type="molecule type" value="Genomic_DNA"/>
</dbReference>
<dbReference type="CDD" id="cd09917">
    <property type="entry name" value="F-box_SF"/>
    <property type="match status" value="1"/>
</dbReference>
<dbReference type="InterPro" id="IPR056594">
    <property type="entry name" value="AT5G49610-like_b-prop"/>
</dbReference>
<feature type="compositionally biased region" description="Basic residues" evidence="1">
    <location>
        <begin position="115"/>
        <end position="129"/>
    </location>
</feature>
<dbReference type="STRING" id="15368.A0A0Q3GR71"/>
<keyword evidence="5" id="KW-1185">Reference proteome</keyword>
<dbReference type="KEGG" id="bdi:100843208"/>
<feature type="domain" description="F-box" evidence="2">
    <location>
        <begin position="155"/>
        <end position="193"/>
    </location>
</feature>
<dbReference type="Proteomes" id="UP000008810">
    <property type="component" value="Chromosome 1"/>
</dbReference>
<feature type="region of interest" description="Disordered" evidence="1">
    <location>
        <begin position="92"/>
        <end position="148"/>
    </location>
</feature>
<evidence type="ECO:0000313" key="5">
    <source>
        <dbReference type="Proteomes" id="UP000008810"/>
    </source>
</evidence>
<evidence type="ECO:0000313" key="3">
    <source>
        <dbReference type="EMBL" id="KQK13415.1"/>
    </source>
</evidence>
<evidence type="ECO:0000313" key="4">
    <source>
        <dbReference type="EnsemblPlants" id="KQK13415"/>
    </source>
</evidence>
<name>A0A0Q3GR71_BRADI</name>
<sequence length="533" mass="57477">MAMQPRHSTSLVGGLQGLELSGGMDSSSASAARLPCLSELSSDSGDGGSGIVSVEHSGDPAIPSAVSCSKAPQVSRLLAVADEDGSVILHDTRRRLPSSLEKPADDNAVFEAHSPRRGRQTRSRAKRARSLSSPGRFDSAPRTRPRVEEARISKADTASTLPDDLLFEVFKRLPPPATIFRCAAVCRRWRRVVSGAGACCLPAPPRHFGFFRNYGPSPLSPFVPMAGIDLDLSFLPVSPSCGAILVDCRGHRLLLRELGAGSATELRLLVCNPLGKTFARLPPLPVGRHRVSCYAVIPSEGDAFRVVIVLFGAASPNFYVLVYSSASSAWEVATGPLKQPLIPHQGPSVVIGDVVYRLQCEDKYIMAVNTTKMSLSALPLPNAGMLLYAGNNWIGKTEDDRLCFFVIREPLVLVKWVLEAPGKWVQQEPLALWPLLNPATVGDLHGMKLSAKIADQLNGCKLVSFGGFCAGSGTLFFIMADWVVALDLKTLKMEKLWSNTDESRPLGDVFPYEMVAWPPAIKDSAKALLLDEA</sequence>
<dbReference type="Gramene" id="KQK13415">
    <property type="protein sequence ID" value="KQK13415"/>
    <property type="gene ID" value="BRADI_1g10017v3"/>
</dbReference>
<dbReference type="FunCoup" id="A0A0Q3GR71">
    <property type="interactions" value="817"/>
</dbReference>
<protein>
    <recommendedName>
        <fullName evidence="2">F-box domain-containing protein</fullName>
    </recommendedName>
</protein>
<feature type="compositionally biased region" description="Basic and acidic residues" evidence="1">
    <location>
        <begin position="139"/>
        <end position="148"/>
    </location>
</feature>
<dbReference type="AlphaFoldDB" id="A0A0Q3GR71"/>